<protein>
    <recommendedName>
        <fullName evidence="5">Signal transduction histidine kinase dimerisation/phosphoacceptor domain-containing protein</fullName>
    </recommendedName>
</protein>
<feature type="coiled-coil region" evidence="1">
    <location>
        <begin position="174"/>
        <end position="230"/>
    </location>
</feature>
<gene>
    <name evidence="3" type="ORF">SanaruYs_10500</name>
</gene>
<keyword evidence="2" id="KW-1133">Transmembrane helix</keyword>
<reference evidence="3 4" key="1">
    <citation type="submission" date="2018-11" db="EMBL/GenBank/DDBJ databases">
        <title>Chryseotalea sanarue gen. nov., sp., nov., a member of the family Cytophagaceae, isolated from a brackish lake in Hamamatsu Japan.</title>
        <authorList>
            <person name="Maejima Y."/>
            <person name="Iino T."/>
            <person name="Muraguchi Y."/>
            <person name="Fukuda K."/>
            <person name="Ohkuma M."/>
            <person name="Moriuchi R."/>
            <person name="Dohra H."/>
            <person name="Kimbara K."/>
            <person name="Shintani M."/>
        </authorList>
    </citation>
    <scope>NUCLEOTIDE SEQUENCE [LARGE SCALE GENOMIC DNA]</scope>
    <source>
        <strain evidence="3 4">Ys</strain>
    </source>
</reference>
<evidence type="ECO:0000256" key="2">
    <source>
        <dbReference type="SAM" id="Phobius"/>
    </source>
</evidence>
<feature type="transmembrane region" description="Helical" evidence="2">
    <location>
        <begin position="51"/>
        <end position="75"/>
    </location>
</feature>
<dbReference type="InterPro" id="IPR036097">
    <property type="entry name" value="HisK_dim/P_sf"/>
</dbReference>
<dbReference type="AlphaFoldDB" id="A0A401U7G2"/>
<dbReference type="OrthoDB" id="9124519at2"/>
<dbReference type="Gene3D" id="1.10.287.130">
    <property type="match status" value="1"/>
</dbReference>
<dbReference type="Proteomes" id="UP000288227">
    <property type="component" value="Unassembled WGS sequence"/>
</dbReference>
<organism evidence="3 4">
    <name type="scientific">Chryseotalea sanaruensis</name>
    <dbReference type="NCBI Taxonomy" id="2482724"/>
    <lineage>
        <taxon>Bacteria</taxon>
        <taxon>Pseudomonadati</taxon>
        <taxon>Bacteroidota</taxon>
        <taxon>Cytophagia</taxon>
        <taxon>Cytophagales</taxon>
        <taxon>Chryseotaleaceae</taxon>
        <taxon>Chryseotalea</taxon>
    </lineage>
</organism>
<feature type="transmembrane region" description="Helical" evidence="2">
    <location>
        <begin position="146"/>
        <end position="173"/>
    </location>
</feature>
<dbReference type="SUPFAM" id="SSF47384">
    <property type="entry name" value="Homodimeric domain of signal transducing histidine kinase"/>
    <property type="match status" value="1"/>
</dbReference>
<keyword evidence="2" id="KW-0812">Transmembrane</keyword>
<dbReference type="RefSeq" id="WP_127121492.1">
    <property type="nucleotide sequence ID" value="NZ_BHXQ01000002.1"/>
</dbReference>
<sequence>MDFKKLFGAHPWLQELAFVCLFGLLSALMGMVEFQMPGFSGNATDLREIPILISVVYLRHFISIIGVILFSVLSMHEEGAFISYFLMHFAAAIFLWFAYQKIKSNHNFNNFKVGVSWSSITLVYYAIIIPVYIISENIFQNNSLPFYASVVSMTTTAKFEIITTGLVTSLYIIQNNIRKQLREHKINLERIVKERTMALTDSNQQLLTLNEELTSSTEEVRALNENLEKIVHSRTEKINTQLKQLEKYAHMNSHEVRGPLARVLGLVGLIKIDKQNGADPAIIDKLEVAAEELDEVVKKMNLLLEIEVDRKNI</sequence>
<evidence type="ECO:0000313" key="4">
    <source>
        <dbReference type="Proteomes" id="UP000288227"/>
    </source>
</evidence>
<evidence type="ECO:0008006" key="5">
    <source>
        <dbReference type="Google" id="ProtNLM"/>
    </source>
</evidence>
<feature type="transmembrane region" description="Helical" evidence="2">
    <location>
        <begin position="81"/>
        <end position="99"/>
    </location>
</feature>
<feature type="transmembrane region" description="Helical" evidence="2">
    <location>
        <begin position="12"/>
        <end position="30"/>
    </location>
</feature>
<dbReference type="EMBL" id="BHXQ01000002">
    <property type="protein sequence ID" value="GCC50832.1"/>
    <property type="molecule type" value="Genomic_DNA"/>
</dbReference>
<accession>A0A401U7G2</accession>
<name>A0A401U7G2_9BACT</name>
<keyword evidence="1" id="KW-0175">Coiled coil</keyword>
<comment type="caution">
    <text evidence="3">The sequence shown here is derived from an EMBL/GenBank/DDBJ whole genome shotgun (WGS) entry which is preliminary data.</text>
</comment>
<keyword evidence="4" id="KW-1185">Reference proteome</keyword>
<evidence type="ECO:0000256" key="1">
    <source>
        <dbReference type="SAM" id="Coils"/>
    </source>
</evidence>
<feature type="transmembrane region" description="Helical" evidence="2">
    <location>
        <begin position="111"/>
        <end position="134"/>
    </location>
</feature>
<keyword evidence="2" id="KW-0472">Membrane</keyword>
<dbReference type="GO" id="GO:0000155">
    <property type="term" value="F:phosphorelay sensor kinase activity"/>
    <property type="evidence" value="ECO:0007669"/>
    <property type="project" value="InterPro"/>
</dbReference>
<evidence type="ECO:0000313" key="3">
    <source>
        <dbReference type="EMBL" id="GCC50832.1"/>
    </source>
</evidence>
<proteinExistence type="predicted"/>
<dbReference type="Gene3D" id="1.10.1760.20">
    <property type="match status" value="1"/>
</dbReference>